<proteinExistence type="predicted"/>
<organism evidence="2">
    <name type="scientific">Streptomyces haneummycinicus</name>
    <dbReference type="NCBI Taxonomy" id="3074435"/>
    <lineage>
        <taxon>Bacteria</taxon>
        <taxon>Bacillati</taxon>
        <taxon>Actinomycetota</taxon>
        <taxon>Actinomycetes</taxon>
        <taxon>Kitasatosporales</taxon>
        <taxon>Streptomycetaceae</taxon>
        <taxon>Streptomyces</taxon>
    </lineage>
</organism>
<protein>
    <submittedName>
        <fullName evidence="2">Uncharacterized protein</fullName>
    </submittedName>
</protein>
<dbReference type="AlphaFoldDB" id="A0AAT9HLF1"/>
<reference evidence="2" key="2">
    <citation type="submission" date="2024-07" db="EMBL/GenBank/DDBJ databases">
        <title>Streptomyces haneummycinica sp. nov., a new antibiotic-producing actinobacterium isolated from marine sediment.</title>
        <authorList>
            <person name="Uemura M."/>
            <person name="Hamada M."/>
            <person name="Hirano S."/>
            <person name="Kobayashi K."/>
            <person name="Ohshiro T."/>
            <person name="Kobayashi T."/>
            <person name="Terahara T."/>
        </authorList>
    </citation>
    <scope>NUCLEOTIDE SEQUENCE</scope>
    <source>
        <strain evidence="2">KM77-8</strain>
    </source>
</reference>
<evidence type="ECO:0000256" key="1">
    <source>
        <dbReference type="SAM" id="MobiDB-lite"/>
    </source>
</evidence>
<feature type="region of interest" description="Disordered" evidence="1">
    <location>
        <begin position="79"/>
        <end position="126"/>
    </location>
</feature>
<accession>A0AAT9HLF1</accession>
<feature type="compositionally biased region" description="Polar residues" evidence="1">
    <location>
        <begin position="93"/>
        <end position="106"/>
    </location>
</feature>
<feature type="region of interest" description="Disordered" evidence="1">
    <location>
        <begin position="1"/>
        <end position="53"/>
    </location>
</feature>
<name>A0AAT9HLF1_9ACTN</name>
<evidence type="ECO:0000313" key="2">
    <source>
        <dbReference type="EMBL" id="BFO18156.1"/>
    </source>
</evidence>
<gene>
    <name evidence="2" type="ORF">SHKM778_45440</name>
</gene>
<feature type="compositionally biased region" description="Basic and acidic residues" evidence="1">
    <location>
        <begin position="14"/>
        <end position="24"/>
    </location>
</feature>
<dbReference type="EMBL" id="AP035768">
    <property type="protein sequence ID" value="BFO18156.1"/>
    <property type="molecule type" value="Genomic_DNA"/>
</dbReference>
<reference evidence="2" key="1">
    <citation type="submission" date="2024-06" db="EMBL/GenBank/DDBJ databases">
        <authorList>
            <consortium name="consrtm"/>
            <person name="Uemura M."/>
            <person name="Terahara T."/>
        </authorList>
    </citation>
    <scope>NUCLEOTIDE SEQUENCE</scope>
    <source>
        <strain evidence="2">KM77-8</strain>
    </source>
</reference>
<sequence>MGYRASGADSGRGGADEGVRRPAPPDKPSGAVTPDAGETLPPGWRIAGEDGRNHLEWRAPEPVPMGDSRVEFRANGALVGVPEPQDDGRTFRIPSTRSAPQTWTTSRSRRPGAGSMKPRARARAAR</sequence>